<proteinExistence type="predicted"/>
<gene>
    <name evidence="1" type="ORF">N508_002070</name>
</gene>
<evidence type="ECO:0000313" key="2">
    <source>
        <dbReference type="Proteomes" id="UP000017429"/>
    </source>
</evidence>
<accession>V2QDM0</accession>
<dbReference type="EMBL" id="CP097562">
    <property type="protein sequence ID" value="USF24975.1"/>
    <property type="molecule type" value="Genomic_DNA"/>
</dbReference>
<dbReference type="AlphaFoldDB" id="V2QDM0"/>
<sequence length="225" mass="25607">MKGGIIKLVLLSGFVFGVGFGAATVVNKIKQTNVFVIKSVEVQGVINADRQAIKKIGTKFIGLNLFDSRLKETIVSDDPWVQRIIASKVLPDKVNLIVYEEKALFPFKNRQNKCFVFTGSGKEMSFTCNNVNIKTANKIHFDNAMKFAAILEQMPELRDKQITLKDYSFEVVMGNEVLRCPYDYELLKNNYVLYENTIKERYKSIEYADLTVNNRIYVKGVLHAS</sequence>
<dbReference type="OrthoDB" id="9794989at2"/>
<name>V2QDM0_9BACT</name>
<dbReference type="eggNOG" id="COG1589">
    <property type="taxonomic scope" value="Bacteria"/>
</dbReference>
<reference evidence="1" key="3">
    <citation type="submission" date="2022-06" db="EMBL/GenBank/DDBJ databases">
        <title>Resources to Facilitate Use of the Altered Schaedler Flora (ASF) Mouse Model to Study Microbiome Function.</title>
        <authorList>
            <person name="Proctor A."/>
            <person name="Parvinroo S."/>
            <person name="Richie T."/>
            <person name="Jia X."/>
            <person name="Lee S.T.M."/>
            <person name="Karp P.D."/>
            <person name="Paley S."/>
            <person name="Kostic A.D."/>
            <person name="Pierre J.F."/>
            <person name="Wannemuehler M.J."/>
            <person name="Phillips G.J."/>
        </authorList>
    </citation>
    <scope>NUCLEOTIDE SEQUENCE</scope>
    <source>
        <strain evidence="1">ASF457</strain>
    </source>
</reference>
<reference evidence="1" key="1">
    <citation type="journal article" date="2014" name="Genome Announc.">
        <title>Draft genome sequences of the altered schaedler flora, a defined bacterial community from gnotobiotic mice.</title>
        <authorList>
            <person name="Wannemuehler M.J."/>
            <person name="Overstreet A.M."/>
            <person name="Ward D.V."/>
            <person name="Phillips G.J."/>
        </authorList>
    </citation>
    <scope>NUCLEOTIDE SEQUENCE</scope>
    <source>
        <strain evidence="1">ASF457</strain>
    </source>
</reference>
<dbReference type="RefSeq" id="WP_023276612.1">
    <property type="nucleotide sequence ID" value="NZ_CP097562.1"/>
</dbReference>
<organism evidence="1 2">
    <name type="scientific">Mucispirillum schaedleri ASF457</name>
    <dbReference type="NCBI Taxonomy" id="1379858"/>
    <lineage>
        <taxon>Bacteria</taxon>
        <taxon>Pseudomonadati</taxon>
        <taxon>Deferribacterota</taxon>
        <taxon>Deferribacteres</taxon>
        <taxon>Deferribacterales</taxon>
        <taxon>Mucispirillaceae</taxon>
        <taxon>Mucispirillum</taxon>
    </lineage>
</organism>
<dbReference type="Proteomes" id="UP000017429">
    <property type="component" value="Chromosome"/>
</dbReference>
<reference evidence="1" key="2">
    <citation type="submission" date="2022-05" db="EMBL/GenBank/DDBJ databases">
        <authorList>
            <person name="Proctor A.L."/>
            <person name="Phillips G.J."/>
            <person name="Wannemuehler M.J."/>
        </authorList>
    </citation>
    <scope>NUCLEOTIDE SEQUENCE</scope>
    <source>
        <strain evidence="1">ASF457</strain>
    </source>
</reference>
<dbReference type="KEGG" id="msch:N508_002070"/>
<keyword evidence="2" id="KW-1185">Reference proteome</keyword>
<protein>
    <submittedName>
        <fullName evidence="1">Uncharacterized protein</fullName>
    </submittedName>
</protein>
<evidence type="ECO:0000313" key="1">
    <source>
        <dbReference type="EMBL" id="USF24975.1"/>
    </source>
</evidence>